<dbReference type="RefSeq" id="XP_046052267.1">
    <property type="nucleotide sequence ID" value="XM_046195369.1"/>
</dbReference>
<dbReference type="OrthoDB" id="5097462at2759"/>
<dbReference type="InterPro" id="IPR001810">
    <property type="entry name" value="F-box_dom"/>
</dbReference>
<keyword evidence="3" id="KW-1185">Reference proteome</keyword>
<accession>A0A9P9KMT3</accession>
<comment type="caution">
    <text evidence="2">The sequence shown here is derived from an EMBL/GenBank/DDBJ whole genome shotgun (WGS) entry which is preliminary data.</text>
</comment>
<dbReference type="AlphaFoldDB" id="A0A9P9KMT3"/>
<organism evidence="2 3">
    <name type="scientific">Fusarium redolens</name>
    <dbReference type="NCBI Taxonomy" id="48865"/>
    <lineage>
        <taxon>Eukaryota</taxon>
        <taxon>Fungi</taxon>
        <taxon>Dikarya</taxon>
        <taxon>Ascomycota</taxon>
        <taxon>Pezizomycotina</taxon>
        <taxon>Sordariomycetes</taxon>
        <taxon>Hypocreomycetidae</taxon>
        <taxon>Hypocreales</taxon>
        <taxon>Nectriaceae</taxon>
        <taxon>Fusarium</taxon>
        <taxon>Fusarium redolens species complex</taxon>
    </lineage>
</organism>
<name>A0A9P9KMT3_FUSRE</name>
<dbReference type="SMART" id="SM00256">
    <property type="entry name" value="FBOX"/>
    <property type="match status" value="2"/>
</dbReference>
<evidence type="ECO:0000259" key="1">
    <source>
        <dbReference type="SMART" id="SM00256"/>
    </source>
</evidence>
<sequence>MAGSRTTPALATMPTEILCMIGANLSDHEIKEWTLASKRFRDLFLPRLCKKLKFSGNMEQLTNHLHAYFANKTDPFRDLVHRHTRYVTCNVHSFDTISQMNTWILAYEIKAIPIGQFLVDTPKLHGVVFKIWLPNQKEEYKFHKFIRKGPDWPDPKHLYFKTYIEESTMGKIIRMFEPGTLNGISSPPGSSKEHYGELIRNGADLTSLRLDRQFFDDGGFFNTGHGVVLSLNDRLMDSISRYFTRLESLILCEKTHDPTATTFGGDSNRDRLLRIIDSIASTLYNMPRLRRFAFTLSAVRFGDHAINALTTQLLARLRNKALLPFEAQGLEGVYRLLITYFAAHAKSLEEVCITSRYPMFYRATFTDGVWKMSQESFDDHSENYLFPTSGIFAPCKQTLRFYRFTLYMPTEVLRMIGSHLREGDFQIATFVSKHLRSVFLPQLFKKLKFSGTLRKLVCEMRSLLHGEFRDFMMLILSALNPFEERTDSHLSADRIAVISEFVSKLSSIDVITFKFGVEHRSGARRSLLELAMTEALGNTPQWSGPKTVVFSGRRNLPIFTAIVNQFAPNTVQVVQLPRGSARNHLLALKSTFPSIKGLKADVSRFSSESRTLACMKRDVLIAFDRDFPNLESLVLDQLCISEFTRHFGCFRKAPGLPFLDEWCEELAMQLKAMPRLRRFSFALQKDLMTKEYDWDPFDRRAEQLNREERTSELNKWPACFPTDDQQDEWHSGLITQILNTVPHLRELCITIYPWLFHRGTKTEGVVAVSRVEATDPRQGIPIPLYYTLILTRFWGRGNRIKANI</sequence>
<evidence type="ECO:0000313" key="3">
    <source>
        <dbReference type="Proteomes" id="UP000720189"/>
    </source>
</evidence>
<feature type="domain" description="F-box" evidence="1">
    <location>
        <begin position="408"/>
        <end position="448"/>
    </location>
</feature>
<dbReference type="GeneID" id="70225323"/>
<evidence type="ECO:0000313" key="2">
    <source>
        <dbReference type="EMBL" id="KAH7259559.1"/>
    </source>
</evidence>
<proteinExistence type="predicted"/>
<protein>
    <recommendedName>
        <fullName evidence="1">F-box domain-containing protein</fullName>
    </recommendedName>
</protein>
<feature type="domain" description="F-box" evidence="1">
    <location>
        <begin position="13"/>
        <end position="52"/>
    </location>
</feature>
<gene>
    <name evidence="2" type="ORF">BKA55DRAFT_592276</name>
</gene>
<reference evidence="2" key="1">
    <citation type="journal article" date="2021" name="Nat. Commun.">
        <title>Genetic determinants of endophytism in the Arabidopsis root mycobiome.</title>
        <authorList>
            <person name="Mesny F."/>
            <person name="Miyauchi S."/>
            <person name="Thiergart T."/>
            <person name="Pickel B."/>
            <person name="Atanasova L."/>
            <person name="Karlsson M."/>
            <person name="Huettel B."/>
            <person name="Barry K.W."/>
            <person name="Haridas S."/>
            <person name="Chen C."/>
            <person name="Bauer D."/>
            <person name="Andreopoulos W."/>
            <person name="Pangilinan J."/>
            <person name="LaButti K."/>
            <person name="Riley R."/>
            <person name="Lipzen A."/>
            <person name="Clum A."/>
            <person name="Drula E."/>
            <person name="Henrissat B."/>
            <person name="Kohler A."/>
            <person name="Grigoriev I.V."/>
            <person name="Martin F.M."/>
            <person name="Hacquard S."/>
        </authorList>
    </citation>
    <scope>NUCLEOTIDE SEQUENCE</scope>
    <source>
        <strain evidence="2">MPI-CAGE-AT-0023</strain>
    </source>
</reference>
<dbReference type="Proteomes" id="UP000720189">
    <property type="component" value="Unassembled WGS sequence"/>
</dbReference>
<dbReference type="EMBL" id="JAGMUX010000005">
    <property type="protein sequence ID" value="KAH7259559.1"/>
    <property type="molecule type" value="Genomic_DNA"/>
</dbReference>